<dbReference type="InterPro" id="IPR013249">
    <property type="entry name" value="RNA_pol_sigma70_r4_t2"/>
</dbReference>
<evidence type="ECO:0000256" key="4">
    <source>
        <dbReference type="ARBA" id="ARBA00023125"/>
    </source>
</evidence>
<dbReference type="SUPFAM" id="SSF88946">
    <property type="entry name" value="Sigma2 domain of RNA polymerase sigma factors"/>
    <property type="match status" value="1"/>
</dbReference>
<comment type="caution">
    <text evidence="8">The sequence shown here is derived from an EMBL/GenBank/DDBJ whole genome shotgun (WGS) entry which is preliminary data.</text>
</comment>
<dbReference type="PANTHER" id="PTHR43133">
    <property type="entry name" value="RNA POLYMERASE ECF-TYPE SIGMA FACTO"/>
    <property type="match status" value="1"/>
</dbReference>
<dbReference type="EMBL" id="JADKPO010000005">
    <property type="protein sequence ID" value="MBF4767246.1"/>
    <property type="molecule type" value="Genomic_DNA"/>
</dbReference>
<dbReference type="PANTHER" id="PTHR43133:SF50">
    <property type="entry name" value="ECF RNA POLYMERASE SIGMA FACTOR SIGM"/>
    <property type="match status" value="1"/>
</dbReference>
<keyword evidence="9" id="KW-1185">Reference proteome</keyword>
<dbReference type="Gene3D" id="1.10.10.10">
    <property type="entry name" value="Winged helix-like DNA-binding domain superfamily/Winged helix DNA-binding domain"/>
    <property type="match status" value="1"/>
</dbReference>
<dbReference type="GO" id="GO:0016987">
    <property type="term" value="F:sigma factor activity"/>
    <property type="evidence" value="ECO:0007669"/>
    <property type="project" value="UniProtKB-KW"/>
</dbReference>
<gene>
    <name evidence="8" type="ORF">ISU10_05645</name>
</gene>
<accession>A0A930YG63</accession>
<comment type="similarity">
    <text evidence="1">Belongs to the sigma-70 factor family. ECF subfamily.</text>
</comment>
<dbReference type="AlphaFoldDB" id="A0A930YG63"/>
<reference evidence="8" key="1">
    <citation type="submission" date="2020-11" db="EMBL/GenBank/DDBJ databases">
        <title>Nocardioides cynanchi sp. nov., isolated from soil of rhizosphere of Cynanchum wilfordii.</title>
        <authorList>
            <person name="Lee J.-S."/>
            <person name="Suh M.K."/>
            <person name="Kim J.-S."/>
        </authorList>
    </citation>
    <scope>NUCLEOTIDE SEQUENCE</scope>
    <source>
        <strain evidence="8">KCTC 19276</strain>
    </source>
</reference>
<dbReference type="GO" id="GO:0006352">
    <property type="term" value="P:DNA-templated transcription initiation"/>
    <property type="evidence" value="ECO:0007669"/>
    <property type="project" value="InterPro"/>
</dbReference>
<dbReference type="Proteomes" id="UP000660668">
    <property type="component" value="Unassembled WGS sequence"/>
</dbReference>
<dbReference type="NCBIfam" id="TIGR02937">
    <property type="entry name" value="sigma70-ECF"/>
    <property type="match status" value="1"/>
</dbReference>
<evidence type="ECO:0000256" key="2">
    <source>
        <dbReference type="ARBA" id="ARBA00023015"/>
    </source>
</evidence>
<dbReference type="InterPro" id="IPR014325">
    <property type="entry name" value="RNA_pol_sigma-E_actinobac"/>
</dbReference>
<dbReference type="InterPro" id="IPR013325">
    <property type="entry name" value="RNA_pol_sigma_r2"/>
</dbReference>
<dbReference type="InterPro" id="IPR013324">
    <property type="entry name" value="RNA_pol_sigma_r3/r4-like"/>
</dbReference>
<dbReference type="InterPro" id="IPR007627">
    <property type="entry name" value="RNA_pol_sigma70_r2"/>
</dbReference>
<dbReference type="InterPro" id="IPR039425">
    <property type="entry name" value="RNA_pol_sigma-70-like"/>
</dbReference>
<feature type="domain" description="RNA polymerase sigma factor 70 region 4 type 2" evidence="7">
    <location>
        <begin position="118"/>
        <end position="167"/>
    </location>
</feature>
<dbReference type="InterPro" id="IPR036388">
    <property type="entry name" value="WH-like_DNA-bd_sf"/>
</dbReference>
<dbReference type="SUPFAM" id="SSF88659">
    <property type="entry name" value="Sigma3 and sigma4 domains of RNA polymerase sigma factors"/>
    <property type="match status" value="1"/>
</dbReference>
<evidence type="ECO:0000256" key="5">
    <source>
        <dbReference type="ARBA" id="ARBA00023163"/>
    </source>
</evidence>
<keyword evidence="3" id="KW-0731">Sigma factor</keyword>
<organism evidence="8 9">
    <name type="scientific">Nocardioides agariphilus</name>
    <dbReference type="NCBI Taxonomy" id="433664"/>
    <lineage>
        <taxon>Bacteria</taxon>
        <taxon>Bacillati</taxon>
        <taxon>Actinomycetota</taxon>
        <taxon>Actinomycetes</taxon>
        <taxon>Propionibacteriales</taxon>
        <taxon>Nocardioidaceae</taxon>
        <taxon>Nocardioides</taxon>
    </lineage>
</organism>
<protein>
    <submittedName>
        <fullName evidence="8">SigE family RNA polymerase sigma factor</fullName>
    </submittedName>
</protein>
<evidence type="ECO:0000259" key="7">
    <source>
        <dbReference type="Pfam" id="PF08281"/>
    </source>
</evidence>
<keyword evidence="4" id="KW-0238">DNA-binding</keyword>
<proteinExistence type="inferred from homology"/>
<dbReference type="CDD" id="cd06171">
    <property type="entry name" value="Sigma70_r4"/>
    <property type="match status" value="1"/>
</dbReference>
<sequence>MGSSILLHDPTGRRTVSERDEFTAFYVASWARLFRTTYAVAGDRQRTEDALQTAFAQAWSRWSKVSSADDPAAYVRRMAINAAINGHRRAWSRRETSVPEVPDVPLPDSSRLDHHATWQAVSLLAPRQRAVVVLRYYEGLSEREIAEVLGCRPGTVKSQSSAALATLRARLDETEESRR</sequence>
<dbReference type="InterPro" id="IPR014284">
    <property type="entry name" value="RNA_pol_sigma-70_dom"/>
</dbReference>
<evidence type="ECO:0000256" key="1">
    <source>
        <dbReference type="ARBA" id="ARBA00010641"/>
    </source>
</evidence>
<evidence type="ECO:0000313" key="9">
    <source>
        <dbReference type="Proteomes" id="UP000660668"/>
    </source>
</evidence>
<dbReference type="NCBIfam" id="TIGR02983">
    <property type="entry name" value="SigE-fam_strep"/>
    <property type="match status" value="1"/>
</dbReference>
<evidence type="ECO:0000313" key="8">
    <source>
        <dbReference type="EMBL" id="MBF4767246.1"/>
    </source>
</evidence>
<dbReference type="GO" id="GO:0003677">
    <property type="term" value="F:DNA binding"/>
    <property type="evidence" value="ECO:0007669"/>
    <property type="project" value="UniProtKB-KW"/>
</dbReference>
<dbReference type="Pfam" id="PF04542">
    <property type="entry name" value="Sigma70_r2"/>
    <property type="match status" value="1"/>
</dbReference>
<dbReference type="Gene3D" id="1.10.1740.10">
    <property type="match status" value="1"/>
</dbReference>
<evidence type="ECO:0000259" key="6">
    <source>
        <dbReference type="Pfam" id="PF04542"/>
    </source>
</evidence>
<keyword evidence="5" id="KW-0804">Transcription</keyword>
<name>A0A930YG63_9ACTN</name>
<dbReference type="Pfam" id="PF08281">
    <property type="entry name" value="Sigma70_r4_2"/>
    <property type="match status" value="1"/>
</dbReference>
<evidence type="ECO:0000256" key="3">
    <source>
        <dbReference type="ARBA" id="ARBA00023082"/>
    </source>
</evidence>
<dbReference type="RefSeq" id="WP_194695393.1">
    <property type="nucleotide sequence ID" value="NZ_JADKPO010000005.1"/>
</dbReference>
<feature type="domain" description="RNA polymerase sigma-70 region 2" evidence="6">
    <location>
        <begin position="32"/>
        <end position="92"/>
    </location>
</feature>
<keyword evidence="2" id="KW-0805">Transcription regulation</keyword>